<gene>
    <name evidence="7" type="ORF">FD01_GL001420</name>
</gene>
<dbReference type="PATRIC" id="fig|1423769.4.peg.1528"/>
<dbReference type="PROSITE" id="PS51192">
    <property type="entry name" value="HELICASE_ATP_BIND_1"/>
    <property type="match status" value="1"/>
</dbReference>
<dbReference type="GO" id="GO:0006281">
    <property type="term" value="P:DNA repair"/>
    <property type="evidence" value="ECO:0007669"/>
    <property type="project" value="TreeGrafter"/>
</dbReference>
<dbReference type="GO" id="GO:0005524">
    <property type="term" value="F:ATP binding"/>
    <property type="evidence" value="ECO:0007669"/>
    <property type="project" value="UniProtKB-KW"/>
</dbReference>
<reference evidence="7 8" key="1">
    <citation type="journal article" date="2015" name="Genome Announc.">
        <title>Expanding the biotechnology potential of lactobacilli through comparative genomics of 213 strains and associated genera.</title>
        <authorList>
            <person name="Sun Z."/>
            <person name="Harris H.M."/>
            <person name="McCann A."/>
            <person name="Guo C."/>
            <person name="Argimon S."/>
            <person name="Zhang W."/>
            <person name="Yang X."/>
            <person name="Jeffery I.B."/>
            <person name="Cooney J.C."/>
            <person name="Kagawa T.F."/>
            <person name="Liu W."/>
            <person name="Song Y."/>
            <person name="Salvetti E."/>
            <person name="Wrobel A."/>
            <person name="Rasinkangas P."/>
            <person name="Parkhill J."/>
            <person name="Rea M.C."/>
            <person name="O'Sullivan O."/>
            <person name="Ritari J."/>
            <person name="Douillard F.P."/>
            <person name="Paul Ross R."/>
            <person name="Yang R."/>
            <person name="Briner A.E."/>
            <person name="Felis G.E."/>
            <person name="de Vos W.M."/>
            <person name="Barrangou R."/>
            <person name="Klaenhammer T.R."/>
            <person name="Caufield P.W."/>
            <person name="Cui Y."/>
            <person name="Zhang H."/>
            <person name="O'Toole P.W."/>
        </authorList>
    </citation>
    <scope>NUCLEOTIDE SEQUENCE [LARGE SCALE GENOMIC DNA]</scope>
    <source>
        <strain evidence="7 8">DSM 13343</strain>
    </source>
</reference>
<dbReference type="InterPro" id="IPR004589">
    <property type="entry name" value="DNA_helicase_ATP-dep_RecQ"/>
</dbReference>
<name>A0A0R1QHJ6_9LACO</name>
<dbReference type="Pfam" id="PF00270">
    <property type="entry name" value="DEAD"/>
    <property type="match status" value="1"/>
</dbReference>
<protein>
    <submittedName>
        <fullName evidence="7">ATP-dependent DNA helicase RecQ</fullName>
    </submittedName>
</protein>
<evidence type="ECO:0000256" key="2">
    <source>
        <dbReference type="ARBA" id="ARBA00022801"/>
    </source>
</evidence>
<keyword evidence="2" id="KW-0378">Hydrolase</keyword>
<evidence type="ECO:0000256" key="3">
    <source>
        <dbReference type="ARBA" id="ARBA00022806"/>
    </source>
</evidence>
<dbReference type="EMBL" id="AZEU01000174">
    <property type="protein sequence ID" value="KRL43966.1"/>
    <property type="molecule type" value="Genomic_DNA"/>
</dbReference>
<dbReference type="InterPro" id="IPR027417">
    <property type="entry name" value="P-loop_NTPase"/>
</dbReference>
<dbReference type="SUPFAM" id="SSF52540">
    <property type="entry name" value="P-loop containing nucleoside triphosphate hydrolases"/>
    <property type="match status" value="1"/>
</dbReference>
<organism evidence="7 8">
    <name type="scientific">Lacticaseibacillus manihotivorans DSM 13343 = JCM 12514</name>
    <dbReference type="NCBI Taxonomy" id="1423769"/>
    <lineage>
        <taxon>Bacteria</taxon>
        <taxon>Bacillati</taxon>
        <taxon>Bacillota</taxon>
        <taxon>Bacilli</taxon>
        <taxon>Lactobacillales</taxon>
        <taxon>Lactobacillaceae</taxon>
        <taxon>Lacticaseibacillus</taxon>
    </lineage>
</organism>
<dbReference type="GO" id="GO:0043590">
    <property type="term" value="C:bacterial nucleoid"/>
    <property type="evidence" value="ECO:0007669"/>
    <property type="project" value="TreeGrafter"/>
</dbReference>
<dbReference type="SMART" id="SM00490">
    <property type="entry name" value="HELICc"/>
    <property type="match status" value="1"/>
</dbReference>
<dbReference type="NCBIfam" id="TIGR00614">
    <property type="entry name" value="recQ_fam"/>
    <property type="match status" value="1"/>
</dbReference>
<dbReference type="GO" id="GO:0003676">
    <property type="term" value="F:nucleic acid binding"/>
    <property type="evidence" value="ECO:0007669"/>
    <property type="project" value="InterPro"/>
</dbReference>
<dbReference type="GO" id="GO:0005737">
    <property type="term" value="C:cytoplasm"/>
    <property type="evidence" value="ECO:0007669"/>
    <property type="project" value="TreeGrafter"/>
</dbReference>
<dbReference type="Proteomes" id="UP000051790">
    <property type="component" value="Unassembled WGS sequence"/>
</dbReference>
<dbReference type="PANTHER" id="PTHR13710:SF84">
    <property type="entry name" value="ATP-DEPENDENT DNA HELICASE RECS-RELATED"/>
    <property type="match status" value="1"/>
</dbReference>
<keyword evidence="4" id="KW-0067">ATP-binding</keyword>
<dbReference type="InterPro" id="IPR014001">
    <property type="entry name" value="Helicase_ATP-bd"/>
</dbReference>
<dbReference type="GO" id="GO:0030894">
    <property type="term" value="C:replisome"/>
    <property type="evidence" value="ECO:0007669"/>
    <property type="project" value="TreeGrafter"/>
</dbReference>
<dbReference type="AlphaFoldDB" id="A0A0R1QHJ6"/>
<evidence type="ECO:0000256" key="4">
    <source>
        <dbReference type="ARBA" id="ARBA00022840"/>
    </source>
</evidence>
<accession>A0A0R1QHJ6</accession>
<dbReference type="SMART" id="SM00487">
    <property type="entry name" value="DEXDc"/>
    <property type="match status" value="1"/>
</dbReference>
<evidence type="ECO:0000259" key="6">
    <source>
        <dbReference type="PROSITE" id="PS51194"/>
    </source>
</evidence>
<proteinExistence type="predicted"/>
<dbReference type="PROSITE" id="PS51194">
    <property type="entry name" value="HELICASE_CTER"/>
    <property type="match status" value="1"/>
</dbReference>
<feature type="domain" description="Helicase C-terminal" evidence="6">
    <location>
        <begin position="222"/>
        <end position="364"/>
    </location>
</feature>
<dbReference type="Pfam" id="PF00271">
    <property type="entry name" value="Helicase_C"/>
    <property type="match status" value="1"/>
</dbReference>
<dbReference type="InterPro" id="IPR011545">
    <property type="entry name" value="DEAD/DEAH_box_helicase_dom"/>
</dbReference>
<dbReference type="GO" id="GO:0043138">
    <property type="term" value="F:3'-5' DNA helicase activity"/>
    <property type="evidence" value="ECO:0007669"/>
    <property type="project" value="TreeGrafter"/>
</dbReference>
<sequence length="470" mass="51594">MDKLETLLEQHFGFTSFRPGQKELVQAVLDGRDALGILPTGSGKTLCYQLPALVLDGLCVVVEPLLALMDDQVARLQNAGQKQVVTLSSRLTPPDFQWLLHHLNQAKFLFVAPETLMRPDVLNALAALSINCFVIDEAHCIAQWGPDFRPAYLRLGEAIKRLHPRSCLALTATAPKRVQDAIVSELQLQAPEMVIASVDRPNIFLGVNQVANPAEKQVSGIELIQAVNAATIVYFDTKAQAETWAKALQQKGVAADFYHAGLPSQQRELIQRRFMAGELQVICATSAFGMGIDKADVRLVMYTYAPESLEAYSQGIGRAGRDGENSASVVLLAPGDLSRQAHFAQSLPDPQLIKTIYAHPDAYTDFDDPQIALLQAYVQSGFSQAQVQQLLAQRADEKMTSAQAVATYLTNPGCKRALWLRYFDAPTTEHHEQCCGELLGPQIAALAKSSLRVAPDSDWQVDFARLFNEV</sequence>
<dbReference type="RefSeq" id="WP_056964004.1">
    <property type="nucleotide sequence ID" value="NZ_AZEU01000174.1"/>
</dbReference>
<evidence type="ECO:0000313" key="8">
    <source>
        <dbReference type="Proteomes" id="UP000051790"/>
    </source>
</evidence>
<evidence type="ECO:0000256" key="1">
    <source>
        <dbReference type="ARBA" id="ARBA00022741"/>
    </source>
</evidence>
<dbReference type="OrthoDB" id="9763310at2"/>
<dbReference type="PANTHER" id="PTHR13710">
    <property type="entry name" value="DNA HELICASE RECQ FAMILY MEMBER"/>
    <property type="match status" value="1"/>
</dbReference>
<dbReference type="GO" id="GO:0006310">
    <property type="term" value="P:DNA recombination"/>
    <property type="evidence" value="ECO:0007669"/>
    <property type="project" value="InterPro"/>
</dbReference>
<dbReference type="Gene3D" id="3.40.50.300">
    <property type="entry name" value="P-loop containing nucleotide triphosphate hydrolases"/>
    <property type="match status" value="2"/>
</dbReference>
<dbReference type="GO" id="GO:0016787">
    <property type="term" value="F:hydrolase activity"/>
    <property type="evidence" value="ECO:0007669"/>
    <property type="project" value="UniProtKB-KW"/>
</dbReference>
<comment type="caution">
    <text evidence="7">The sequence shown here is derived from an EMBL/GenBank/DDBJ whole genome shotgun (WGS) entry which is preliminary data.</text>
</comment>
<dbReference type="CDD" id="cd17920">
    <property type="entry name" value="DEXHc_RecQ"/>
    <property type="match status" value="1"/>
</dbReference>
<evidence type="ECO:0000259" key="5">
    <source>
        <dbReference type="PROSITE" id="PS51192"/>
    </source>
</evidence>
<feature type="domain" description="Helicase ATP-binding" evidence="5">
    <location>
        <begin position="25"/>
        <end position="192"/>
    </location>
</feature>
<keyword evidence="1" id="KW-0547">Nucleotide-binding</keyword>
<evidence type="ECO:0000313" key="7">
    <source>
        <dbReference type="EMBL" id="KRL43966.1"/>
    </source>
</evidence>
<keyword evidence="3 7" id="KW-0347">Helicase</keyword>
<dbReference type="GO" id="GO:0009378">
    <property type="term" value="F:four-way junction helicase activity"/>
    <property type="evidence" value="ECO:0007669"/>
    <property type="project" value="TreeGrafter"/>
</dbReference>
<keyword evidence="8" id="KW-1185">Reference proteome</keyword>
<dbReference type="InterPro" id="IPR001650">
    <property type="entry name" value="Helicase_C-like"/>
</dbReference>